<keyword evidence="3" id="KW-0804">Transcription</keyword>
<dbReference type="InterPro" id="IPR027417">
    <property type="entry name" value="P-loop_NTPase"/>
</dbReference>
<dbReference type="InterPro" id="IPR011990">
    <property type="entry name" value="TPR-like_helical_dom_sf"/>
</dbReference>
<dbReference type="PROSITE" id="PS00622">
    <property type="entry name" value="HTH_LUXR_1"/>
    <property type="match status" value="1"/>
</dbReference>
<dbReference type="SUPFAM" id="SSF46894">
    <property type="entry name" value="C-terminal effector domain of the bipartite response regulators"/>
    <property type="match status" value="1"/>
</dbReference>
<evidence type="ECO:0000256" key="2">
    <source>
        <dbReference type="ARBA" id="ARBA00023125"/>
    </source>
</evidence>
<dbReference type="InterPro" id="IPR036388">
    <property type="entry name" value="WH-like_DNA-bd_sf"/>
</dbReference>
<dbReference type="RefSeq" id="WP_378102529.1">
    <property type="nucleotide sequence ID" value="NZ_JBHSEP010000032.1"/>
</dbReference>
<dbReference type="SUPFAM" id="SSF52540">
    <property type="entry name" value="P-loop containing nucleoside triphosphate hydrolases"/>
    <property type="match status" value="1"/>
</dbReference>
<evidence type="ECO:0000256" key="1">
    <source>
        <dbReference type="ARBA" id="ARBA00023015"/>
    </source>
</evidence>
<dbReference type="InterPro" id="IPR000792">
    <property type="entry name" value="Tscrpt_reg_LuxR_C"/>
</dbReference>
<protein>
    <submittedName>
        <fullName evidence="5">LuxR C-terminal-related transcriptional regulator</fullName>
    </submittedName>
</protein>
<dbReference type="Gene3D" id="3.40.50.300">
    <property type="entry name" value="P-loop containing nucleotide triphosphate hydrolases"/>
    <property type="match status" value="1"/>
</dbReference>
<accession>A0ABV9FIR5</accession>
<dbReference type="PANTHER" id="PTHR44688">
    <property type="entry name" value="DNA-BINDING TRANSCRIPTIONAL ACTIVATOR DEVR_DOSR"/>
    <property type="match status" value="1"/>
</dbReference>
<feature type="domain" description="HTH luxR-type" evidence="4">
    <location>
        <begin position="795"/>
        <end position="860"/>
    </location>
</feature>
<sequence length="864" mass="99269">MIMTKMEVPGISRDHITRPRLLSQLDQAFFNKVTLLCAPAGYGKTSLAVSWVREQRQPVAWLSLDARDNDLMRFWSYVASSLTDGYSLLDSQLPLLFINKAPGSCEQGLAILLNELNRHSAADDMVILLDDYHVITMPDIHETLAYFIQQMPVHMHLILLSRTDPPLPLSRLLATDQLKRLSHEDLRFSDEEAAAFFRIRLDTEADNVKIVDWVNKTEGWIVGMQLAALSFQQKELHSAPRGEEWPITDYLWEEVFEQQPEDVQAFLLKTSFLPRICASLCDRVTGWPNSQSMMEYIDKNQLFLISLDRRKEWFRYHHLFSDFLQDRLRKRERDELADLYAAAAAWFEEHGYDEDAIEQYFAASQPDNAATIILRLLPSKLKQEWSTLAVWLEKLPDDRLRQYPRLYLTYIFLICLHGKIEEAEHLLSLWEELRAELVGRWSTEEAEQLYADSLVIRIYIATERSDVAATTGYILQYFQEIREDGLFLFVNHKFNSISTMRHDPKVEGKPSQAEVFFGQLLQHAADSQTLGRAICAHGYAEAIYEWNRLEEAQRYADASLAIGLKCGHEGIIVLAAILLSRIRLAKGDVSAHLRIIAEVEQHPAVAANPYWMNCLKLHRLCIDLKGAEAQAISVRWLNDHPQSVAWKEADHLPGWSVLESITRARAMIGAKQYDEAQAWLERLAEHIQKDGFLLDKIEVLLLQSFIFFYRQDLKAAVHLFSKALQLAVPEKLIRLFVDEGEVAALILAEYMRLRQLKHMRVPDGVPMQYVKRLAIEFELAHSIPTEAHNLHRDLAPKLTTPITRKEAKVLELICLGLPNTRIAEELGIGVGTVKTHIHRIYGKLGVSSRFEAARKSKELRLIQE</sequence>
<dbReference type="PANTHER" id="PTHR44688:SF16">
    <property type="entry name" value="DNA-BINDING TRANSCRIPTIONAL ACTIVATOR DEVR_DOSR"/>
    <property type="match status" value="1"/>
</dbReference>
<keyword evidence="6" id="KW-1185">Reference proteome</keyword>
<evidence type="ECO:0000259" key="4">
    <source>
        <dbReference type="PROSITE" id="PS50043"/>
    </source>
</evidence>
<organism evidence="5 6">
    <name type="scientific">Cohnella hongkongensis</name>
    <dbReference type="NCBI Taxonomy" id="178337"/>
    <lineage>
        <taxon>Bacteria</taxon>
        <taxon>Bacillati</taxon>
        <taxon>Bacillota</taxon>
        <taxon>Bacilli</taxon>
        <taxon>Bacillales</taxon>
        <taxon>Paenibacillaceae</taxon>
        <taxon>Cohnella</taxon>
    </lineage>
</organism>
<keyword evidence="1" id="KW-0805">Transcription regulation</keyword>
<dbReference type="PRINTS" id="PR00038">
    <property type="entry name" value="HTHLUXR"/>
</dbReference>
<dbReference type="EMBL" id="JBHSEP010000032">
    <property type="protein sequence ID" value="MFC4601866.1"/>
    <property type="molecule type" value="Genomic_DNA"/>
</dbReference>
<keyword evidence="2" id="KW-0238">DNA-binding</keyword>
<dbReference type="CDD" id="cd06170">
    <property type="entry name" value="LuxR_C_like"/>
    <property type="match status" value="1"/>
</dbReference>
<dbReference type="Gene3D" id="1.25.40.10">
    <property type="entry name" value="Tetratricopeptide repeat domain"/>
    <property type="match status" value="1"/>
</dbReference>
<dbReference type="Proteomes" id="UP001596028">
    <property type="component" value="Unassembled WGS sequence"/>
</dbReference>
<proteinExistence type="predicted"/>
<dbReference type="InterPro" id="IPR041617">
    <property type="entry name" value="TPR_MalT"/>
</dbReference>
<evidence type="ECO:0000313" key="5">
    <source>
        <dbReference type="EMBL" id="MFC4601866.1"/>
    </source>
</evidence>
<dbReference type="SMART" id="SM00421">
    <property type="entry name" value="HTH_LUXR"/>
    <property type="match status" value="1"/>
</dbReference>
<gene>
    <name evidence="5" type="ORF">ACFO3S_26755</name>
</gene>
<dbReference type="Pfam" id="PF25873">
    <property type="entry name" value="WHD_MalT"/>
    <property type="match status" value="1"/>
</dbReference>
<dbReference type="PROSITE" id="PS50043">
    <property type="entry name" value="HTH_LUXR_2"/>
    <property type="match status" value="1"/>
</dbReference>
<name>A0ABV9FIR5_9BACL</name>
<dbReference type="Gene3D" id="1.10.10.10">
    <property type="entry name" value="Winged helix-like DNA-binding domain superfamily/Winged helix DNA-binding domain"/>
    <property type="match status" value="1"/>
</dbReference>
<dbReference type="Pfam" id="PF00196">
    <property type="entry name" value="GerE"/>
    <property type="match status" value="1"/>
</dbReference>
<evidence type="ECO:0000313" key="6">
    <source>
        <dbReference type="Proteomes" id="UP001596028"/>
    </source>
</evidence>
<reference evidence="6" key="1">
    <citation type="journal article" date="2019" name="Int. J. Syst. Evol. Microbiol.">
        <title>The Global Catalogue of Microorganisms (GCM) 10K type strain sequencing project: providing services to taxonomists for standard genome sequencing and annotation.</title>
        <authorList>
            <consortium name="The Broad Institute Genomics Platform"/>
            <consortium name="The Broad Institute Genome Sequencing Center for Infectious Disease"/>
            <person name="Wu L."/>
            <person name="Ma J."/>
        </authorList>
    </citation>
    <scope>NUCLEOTIDE SEQUENCE [LARGE SCALE GENOMIC DNA]</scope>
    <source>
        <strain evidence="6">CCUG 49571</strain>
    </source>
</reference>
<comment type="caution">
    <text evidence="5">The sequence shown here is derived from an EMBL/GenBank/DDBJ whole genome shotgun (WGS) entry which is preliminary data.</text>
</comment>
<evidence type="ECO:0000256" key="3">
    <source>
        <dbReference type="ARBA" id="ARBA00023163"/>
    </source>
</evidence>
<dbReference type="SUPFAM" id="SSF48452">
    <property type="entry name" value="TPR-like"/>
    <property type="match status" value="1"/>
</dbReference>
<dbReference type="InterPro" id="IPR059106">
    <property type="entry name" value="WHD_MalT"/>
</dbReference>
<dbReference type="InterPro" id="IPR016032">
    <property type="entry name" value="Sig_transdc_resp-reg_C-effctor"/>
</dbReference>
<dbReference type="Pfam" id="PF17874">
    <property type="entry name" value="TPR_MalT"/>
    <property type="match status" value="1"/>
</dbReference>